<gene>
    <name evidence="1" type="ORF">H4Rhizo45414_000002</name>
</gene>
<sequence>MFSDTLVFTDLHGTTDYTLIRINQDGYSSEYLLKASDREFRLTIKNVTYQDKKRNVLIDRHTCQLTETIYPVAPAILSTVRKSYTVFEIQQGDTIASAVEVAIGLAGFLSASSGANMTKMANFES</sequence>
<name>A0A514D8L2_9VIRU</name>
<dbReference type="Pfam" id="PF22387">
    <property type="entry name" value="PhiCb5_coat"/>
    <property type="match status" value="1"/>
</dbReference>
<protein>
    <submittedName>
        <fullName evidence="1">Uncharacterized protein</fullName>
    </submittedName>
</protein>
<accession>A0A514D8L2</accession>
<organism evidence="1">
    <name type="scientific">Leviviridae sp</name>
    <dbReference type="NCBI Taxonomy" id="2027243"/>
    <lineage>
        <taxon>Viruses</taxon>
        <taxon>Riboviria</taxon>
        <taxon>Orthornavirae</taxon>
        <taxon>Lenarviricota</taxon>
        <taxon>Leviviricetes</taxon>
        <taxon>Norzivirales</taxon>
        <taxon>Fiersviridae</taxon>
    </lineage>
</organism>
<evidence type="ECO:0000313" key="1">
    <source>
        <dbReference type="EMBL" id="QDH89965.1"/>
    </source>
</evidence>
<proteinExistence type="predicted"/>
<reference evidence="1" key="1">
    <citation type="submission" date="2019-05" db="EMBL/GenBank/DDBJ databases">
        <title>Metatranscriptomic reconstruction reveals RNA viruses with the potential to shape carbon cycling in soil.</title>
        <authorList>
            <person name="Starr E.P."/>
            <person name="Nuccio E."/>
            <person name="Pett-Ridge J."/>
            <person name="Banfield J.F."/>
            <person name="Firestone M.K."/>
        </authorList>
    </citation>
    <scope>NUCLEOTIDE SEQUENCE</scope>
    <source>
        <strain evidence="1">H4_Rhizo_45_scaffold_414</strain>
    </source>
</reference>
<dbReference type="InterPro" id="IPR054457">
    <property type="entry name" value="PhiCb5_coat"/>
</dbReference>
<dbReference type="EMBL" id="MN035149">
    <property type="protein sequence ID" value="QDH89965.1"/>
    <property type="molecule type" value="Genomic_RNA"/>
</dbReference>
<dbReference type="Gene3D" id="2.40.160.220">
    <property type="match status" value="1"/>
</dbReference>